<evidence type="ECO:0000313" key="3">
    <source>
        <dbReference type="EMBL" id="KAE9048992.1"/>
    </source>
</evidence>
<evidence type="ECO:0000313" key="2">
    <source>
        <dbReference type="EMBL" id="KAE9031854.1"/>
    </source>
</evidence>
<dbReference type="Proteomes" id="UP000434957">
    <property type="component" value="Unassembled WGS sequence"/>
</dbReference>
<dbReference type="EMBL" id="QXFV01000138">
    <property type="protein sequence ID" value="KAE9048992.1"/>
    <property type="molecule type" value="Genomic_DNA"/>
</dbReference>
<reference evidence="4 6" key="1">
    <citation type="submission" date="2018-08" db="EMBL/GenBank/DDBJ databases">
        <title>Genomic investigation of the strawberry pathogen Phytophthora fragariae indicates pathogenicity is determined by transcriptional variation in three key races.</title>
        <authorList>
            <person name="Adams T.M."/>
            <person name="Armitage A.D."/>
            <person name="Sobczyk M.K."/>
            <person name="Bates H.J."/>
            <person name="Dunwell J.M."/>
            <person name="Nellist C.F."/>
            <person name="Harrison R.J."/>
        </authorList>
    </citation>
    <scope>NUCLEOTIDE SEQUENCE [LARGE SCALE GENOMIC DNA]</scope>
    <source>
        <strain evidence="3 5">SCRP249</strain>
        <strain evidence="2 7">SCRP324</strain>
        <strain evidence="4 6">SCRP333</strain>
    </source>
</reference>
<organism evidence="4 6">
    <name type="scientific">Phytophthora rubi</name>
    <dbReference type="NCBI Taxonomy" id="129364"/>
    <lineage>
        <taxon>Eukaryota</taxon>
        <taxon>Sar</taxon>
        <taxon>Stramenopiles</taxon>
        <taxon>Oomycota</taxon>
        <taxon>Peronosporomycetes</taxon>
        <taxon>Peronosporales</taxon>
        <taxon>Peronosporaceae</taxon>
        <taxon>Phytophthora</taxon>
    </lineage>
</organism>
<comment type="caution">
    <text evidence="4">The sequence shown here is derived from an EMBL/GenBank/DDBJ whole genome shotgun (WGS) entry which is preliminary data.</text>
</comment>
<dbReference type="Proteomes" id="UP000429607">
    <property type="component" value="Unassembled WGS sequence"/>
</dbReference>
<accession>A0A6A4FYP1</accession>
<evidence type="ECO:0000256" key="1">
    <source>
        <dbReference type="SAM" id="MobiDB-lite"/>
    </source>
</evidence>
<proteinExistence type="predicted"/>
<name>A0A6A4FYP1_9STRA</name>
<sequence length="140" mass="15782">MEARDAIVSWLEQGDNFLRVTVAPPFSPGRDVVQTALGELAAFVNRSVPRANWDARHAKQMLKHYLLQFRSTVEAAADPRISLDERDALRGIQTVQDKLDDMCRHFQRLQRLHERVMGPSSVSVKPTQREGEGDGCGARE</sequence>
<dbReference type="AlphaFoldDB" id="A0A6A4FYP1"/>
<evidence type="ECO:0000313" key="7">
    <source>
        <dbReference type="Proteomes" id="UP000435112"/>
    </source>
</evidence>
<protein>
    <submittedName>
        <fullName evidence="4">Uncharacterized protein</fullName>
    </submittedName>
</protein>
<feature type="region of interest" description="Disordered" evidence="1">
    <location>
        <begin position="117"/>
        <end position="140"/>
    </location>
</feature>
<evidence type="ECO:0000313" key="4">
    <source>
        <dbReference type="EMBL" id="KAE9353635.1"/>
    </source>
</evidence>
<evidence type="ECO:0000313" key="6">
    <source>
        <dbReference type="Proteomes" id="UP000434957"/>
    </source>
</evidence>
<dbReference type="EMBL" id="QXFU01000508">
    <property type="protein sequence ID" value="KAE9031854.1"/>
    <property type="molecule type" value="Genomic_DNA"/>
</dbReference>
<evidence type="ECO:0000313" key="5">
    <source>
        <dbReference type="Proteomes" id="UP000429607"/>
    </source>
</evidence>
<dbReference type="EMBL" id="QXFT01000135">
    <property type="protein sequence ID" value="KAE9353635.1"/>
    <property type="molecule type" value="Genomic_DNA"/>
</dbReference>
<gene>
    <name evidence="3" type="ORF">PR001_g3631</name>
    <name evidence="2" type="ORF">PR002_g9481</name>
    <name evidence="4" type="ORF">PR003_g3760</name>
</gene>
<keyword evidence="6" id="KW-1185">Reference proteome</keyword>
<dbReference type="Proteomes" id="UP000435112">
    <property type="component" value="Unassembled WGS sequence"/>
</dbReference>
<dbReference type="OrthoDB" id="129444at2759"/>
<feature type="compositionally biased region" description="Basic and acidic residues" evidence="1">
    <location>
        <begin position="127"/>
        <end position="140"/>
    </location>
</feature>